<protein>
    <submittedName>
        <fullName evidence="1">Uncharacterized protein</fullName>
    </submittedName>
</protein>
<proteinExistence type="predicted"/>
<name>A0A6M3KTV9_9ZZZZ</name>
<sequence>MVRIVHLENGDYICKDCDGRNWCYCDENQSEPICQCGRLAYECICCQLEDEYESSYIGENDEL</sequence>
<gene>
    <name evidence="1" type="ORF">MM415B02202_0002</name>
</gene>
<reference evidence="1" key="1">
    <citation type="submission" date="2020-03" db="EMBL/GenBank/DDBJ databases">
        <title>The deep terrestrial virosphere.</title>
        <authorList>
            <person name="Holmfeldt K."/>
            <person name="Nilsson E."/>
            <person name="Simone D."/>
            <person name="Lopez-Fernandez M."/>
            <person name="Wu X."/>
            <person name="de Brujin I."/>
            <person name="Lundin D."/>
            <person name="Andersson A."/>
            <person name="Bertilsson S."/>
            <person name="Dopson M."/>
        </authorList>
    </citation>
    <scope>NUCLEOTIDE SEQUENCE</scope>
    <source>
        <strain evidence="1">MM415B02202</strain>
    </source>
</reference>
<accession>A0A6M3KTV9</accession>
<dbReference type="EMBL" id="MT142583">
    <property type="protein sequence ID" value="QJA85563.1"/>
    <property type="molecule type" value="Genomic_DNA"/>
</dbReference>
<evidence type="ECO:0000313" key="1">
    <source>
        <dbReference type="EMBL" id="QJA85563.1"/>
    </source>
</evidence>
<dbReference type="AlphaFoldDB" id="A0A6M3KTV9"/>
<organism evidence="1">
    <name type="scientific">viral metagenome</name>
    <dbReference type="NCBI Taxonomy" id="1070528"/>
    <lineage>
        <taxon>unclassified sequences</taxon>
        <taxon>metagenomes</taxon>
        <taxon>organismal metagenomes</taxon>
    </lineage>
</organism>